<reference evidence="2 3" key="1">
    <citation type="journal article" date="2019" name="Nat. Ecol. Evol.">
        <title>Megaphylogeny resolves global patterns of mushroom evolution.</title>
        <authorList>
            <person name="Varga T."/>
            <person name="Krizsan K."/>
            <person name="Foldi C."/>
            <person name="Dima B."/>
            <person name="Sanchez-Garcia M."/>
            <person name="Sanchez-Ramirez S."/>
            <person name="Szollosi G.J."/>
            <person name="Szarkandi J.G."/>
            <person name="Papp V."/>
            <person name="Albert L."/>
            <person name="Andreopoulos W."/>
            <person name="Angelini C."/>
            <person name="Antonin V."/>
            <person name="Barry K.W."/>
            <person name="Bougher N.L."/>
            <person name="Buchanan P."/>
            <person name="Buyck B."/>
            <person name="Bense V."/>
            <person name="Catcheside P."/>
            <person name="Chovatia M."/>
            <person name="Cooper J."/>
            <person name="Damon W."/>
            <person name="Desjardin D."/>
            <person name="Finy P."/>
            <person name="Geml J."/>
            <person name="Haridas S."/>
            <person name="Hughes K."/>
            <person name="Justo A."/>
            <person name="Karasinski D."/>
            <person name="Kautmanova I."/>
            <person name="Kiss B."/>
            <person name="Kocsube S."/>
            <person name="Kotiranta H."/>
            <person name="LaButti K.M."/>
            <person name="Lechner B.E."/>
            <person name="Liimatainen K."/>
            <person name="Lipzen A."/>
            <person name="Lukacs Z."/>
            <person name="Mihaltcheva S."/>
            <person name="Morgado L.N."/>
            <person name="Niskanen T."/>
            <person name="Noordeloos M.E."/>
            <person name="Ohm R.A."/>
            <person name="Ortiz-Santana B."/>
            <person name="Ovrebo C."/>
            <person name="Racz N."/>
            <person name="Riley R."/>
            <person name="Savchenko A."/>
            <person name="Shiryaev A."/>
            <person name="Soop K."/>
            <person name="Spirin V."/>
            <person name="Szebenyi C."/>
            <person name="Tomsovsky M."/>
            <person name="Tulloss R.E."/>
            <person name="Uehling J."/>
            <person name="Grigoriev I.V."/>
            <person name="Vagvolgyi C."/>
            <person name="Papp T."/>
            <person name="Martin F.M."/>
            <person name="Miettinen O."/>
            <person name="Hibbett D.S."/>
            <person name="Nagy L.G."/>
        </authorList>
    </citation>
    <scope>NUCLEOTIDE SEQUENCE [LARGE SCALE GENOMIC DNA]</scope>
    <source>
        <strain evidence="2 3">CBS 309.79</strain>
    </source>
</reference>
<feature type="compositionally biased region" description="Gly residues" evidence="1">
    <location>
        <begin position="889"/>
        <end position="929"/>
    </location>
</feature>
<feature type="region of interest" description="Disordered" evidence="1">
    <location>
        <begin position="1"/>
        <end position="131"/>
    </location>
</feature>
<feature type="compositionally biased region" description="Basic and acidic residues" evidence="1">
    <location>
        <begin position="821"/>
        <end position="832"/>
    </location>
</feature>
<feature type="compositionally biased region" description="Basic and acidic residues" evidence="1">
    <location>
        <begin position="449"/>
        <end position="458"/>
    </location>
</feature>
<proteinExistence type="predicted"/>
<feature type="compositionally biased region" description="Pro residues" evidence="1">
    <location>
        <begin position="761"/>
        <end position="774"/>
    </location>
</feature>
<dbReference type="AlphaFoldDB" id="A0A5C3QHZ1"/>
<feature type="compositionally biased region" description="Basic and acidic residues" evidence="1">
    <location>
        <begin position="408"/>
        <end position="433"/>
    </location>
</feature>
<gene>
    <name evidence="2" type="ORF">BDV98DRAFT_567930</name>
</gene>
<feature type="compositionally biased region" description="Basic and acidic residues" evidence="1">
    <location>
        <begin position="1"/>
        <end position="10"/>
    </location>
</feature>
<evidence type="ECO:0000256" key="1">
    <source>
        <dbReference type="SAM" id="MobiDB-lite"/>
    </source>
</evidence>
<name>A0A5C3QHZ1_9AGAR</name>
<feature type="compositionally biased region" description="Polar residues" evidence="1">
    <location>
        <begin position="31"/>
        <end position="44"/>
    </location>
</feature>
<feature type="compositionally biased region" description="Low complexity" evidence="1">
    <location>
        <begin position="206"/>
        <end position="228"/>
    </location>
</feature>
<feature type="region of interest" description="Disordered" evidence="1">
    <location>
        <begin position="291"/>
        <end position="353"/>
    </location>
</feature>
<feature type="compositionally biased region" description="Pro residues" evidence="1">
    <location>
        <begin position="179"/>
        <end position="205"/>
    </location>
</feature>
<feature type="compositionally biased region" description="Gly residues" evidence="1">
    <location>
        <begin position="740"/>
        <end position="754"/>
    </location>
</feature>
<organism evidence="2 3">
    <name type="scientific">Pterulicium gracile</name>
    <dbReference type="NCBI Taxonomy" id="1884261"/>
    <lineage>
        <taxon>Eukaryota</taxon>
        <taxon>Fungi</taxon>
        <taxon>Dikarya</taxon>
        <taxon>Basidiomycota</taxon>
        <taxon>Agaricomycotina</taxon>
        <taxon>Agaricomycetes</taxon>
        <taxon>Agaricomycetidae</taxon>
        <taxon>Agaricales</taxon>
        <taxon>Pleurotineae</taxon>
        <taxon>Pterulaceae</taxon>
        <taxon>Pterulicium</taxon>
    </lineage>
</organism>
<protein>
    <submittedName>
        <fullName evidence="2">Uncharacterized protein</fullName>
    </submittedName>
</protein>
<keyword evidence="3" id="KW-1185">Reference proteome</keyword>
<dbReference type="Proteomes" id="UP000305067">
    <property type="component" value="Unassembled WGS sequence"/>
</dbReference>
<accession>A0A5C3QHZ1</accession>
<sequence>MPVVLDRDAGSPRTSAYHSYKSKSHGYAHNPNHTADQIRAQRNPSFELPMMRPPSMYQHTHHNTPGMSSYHRSDRDREDLRRHGSISTQGGRLDMGRDTSSSGRDGRRRRHTLDVVTPAGQSVHVPIPIGQHLPRVESDYIEQPRALPPRVDSDSGSLIEPGSRHQPRFQLKETIIPRHVPPSPPPSPPTPRPRSPPIFRSPPAPISRSPSPLLHRSPSLSHHGLPPRTRAMSMDQHDYRTSINSMSTYGVIDFSDLPPIHEIPEPWTKKGKKIGAKNNNANMAANRKNSVAGKNADMGGKRKLSKTPRQDASVHSPVPVSRPGNERTFTQRMFGLGKNKPPPPNERTPSPEVHMMPARVVPPSIAPSVMSRQHRERSLHHHREERSRSPSPRRVMHTGTGVTPPPRYSDEMSHRDDGRSVADSRHHDRDAPHARGPVIPPGSMGASIRNRDRERDSLAQHSLLQGRSHPPSHASPLSRSHAPSTAQAPPSPAHPPVNSIDFARHPSWDVPPTALRNESYRGSGIAGIGAGSPKEGSVLMARHMSPMHTGNVPMAMGSVHGGSVPMRGSGMPMGSMHGGSTHGRGDNGSEIHHHPMHMNSARDRASGSMPGYIPAAAPPKPTSVPRVQFSDPPESHRVRLGSGATQPHPGGQGGHPGDQHPGDRRSYDSRSSWDSRDRDSRDSRDRERRGRSRRESYDSRDSRSDREGRDYQEARGGSRASVGGHSQGSVLEPPPPITGDGWGAAGGNGWGGEGWPDAGVHPPPGGSLIPPDPHPYGGGSKRGSKLSATTATGKPGSVRSAHTQRGADEGESIHQYGYAGDQREHEWDDARSHRSGRPSMMGAQTPFPPRPAELGEAGRQSSYSMAPIPVPPPASQTPSVASPGPGPPGGFGLGPPGGFEHGPPGGFDSGPPGGFDSGPPGGFGSGPPGAFGANHPGSFDPQHDYFPPVHPMDANHPLDPYDPRPPLVVHPDFADSLDGGVGTDTNRFSFGAATFNPHGKGKGKSTGSPASPGEILPPGTKSPAESKDSKFFLVHDPDSGSLAKGAMSMDQRSVLEAAPVEAAGGGGGGKGKKKLKKGGKK</sequence>
<evidence type="ECO:0000313" key="2">
    <source>
        <dbReference type="EMBL" id="TFL01342.1"/>
    </source>
</evidence>
<dbReference type="EMBL" id="ML178825">
    <property type="protein sequence ID" value="TFL01342.1"/>
    <property type="molecule type" value="Genomic_DNA"/>
</dbReference>
<feature type="region of interest" description="Disordered" evidence="1">
    <location>
        <begin position="146"/>
        <end position="231"/>
    </location>
</feature>
<feature type="compositionally biased region" description="Basic and acidic residues" evidence="1">
    <location>
        <begin position="657"/>
        <end position="713"/>
    </location>
</feature>
<evidence type="ECO:0000313" key="3">
    <source>
        <dbReference type="Proteomes" id="UP000305067"/>
    </source>
</evidence>
<feature type="region of interest" description="Disordered" evidence="1">
    <location>
        <begin position="988"/>
        <end position="1081"/>
    </location>
</feature>
<feature type="region of interest" description="Disordered" evidence="1">
    <location>
        <begin position="575"/>
        <end position="972"/>
    </location>
</feature>
<feature type="compositionally biased region" description="Basic residues" evidence="1">
    <location>
        <begin position="1070"/>
        <end position="1081"/>
    </location>
</feature>
<feature type="compositionally biased region" description="Basic and acidic residues" evidence="1">
    <location>
        <begin position="583"/>
        <end position="593"/>
    </location>
</feature>
<feature type="compositionally biased region" description="Basic and acidic residues" evidence="1">
    <location>
        <begin position="1024"/>
        <end position="1038"/>
    </location>
</feature>
<feature type="compositionally biased region" description="Basic residues" evidence="1">
    <location>
        <begin position="372"/>
        <end position="381"/>
    </location>
</feature>
<feature type="compositionally biased region" description="Basic and acidic residues" evidence="1">
    <location>
        <begin position="71"/>
        <end position="82"/>
    </location>
</feature>
<feature type="region of interest" description="Disordered" evidence="1">
    <location>
        <begin position="369"/>
        <end position="515"/>
    </location>
</feature>